<proteinExistence type="predicted"/>
<protein>
    <recommendedName>
        <fullName evidence="1">DUF427 domain-containing protein</fullName>
    </recommendedName>
</protein>
<gene>
    <name evidence="2" type="ORF">BDK51DRAFT_26917</name>
</gene>
<dbReference type="AlphaFoldDB" id="A0A4P9W218"/>
<reference evidence="3" key="1">
    <citation type="journal article" date="2018" name="Nat. Microbiol.">
        <title>Leveraging single-cell genomics to expand the fungal tree of life.</title>
        <authorList>
            <person name="Ahrendt S.R."/>
            <person name="Quandt C.A."/>
            <person name="Ciobanu D."/>
            <person name="Clum A."/>
            <person name="Salamov A."/>
            <person name="Andreopoulos B."/>
            <person name="Cheng J.F."/>
            <person name="Woyke T."/>
            <person name="Pelin A."/>
            <person name="Henrissat B."/>
            <person name="Reynolds N.K."/>
            <person name="Benny G.L."/>
            <person name="Smith M.E."/>
            <person name="James T.Y."/>
            <person name="Grigoriev I.V."/>
        </authorList>
    </citation>
    <scope>NUCLEOTIDE SEQUENCE [LARGE SCALE GENOMIC DNA]</scope>
</reference>
<keyword evidence="3" id="KW-1185">Reference proteome</keyword>
<dbReference type="Pfam" id="PF04248">
    <property type="entry name" value="NTP_transf_9"/>
    <property type="match status" value="1"/>
</dbReference>
<dbReference type="EMBL" id="KZ999099">
    <property type="protein sequence ID" value="RKO85415.1"/>
    <property type="molecule type" value="Genomic_DNA"/>
</dbReference>
<dbReference type="PANTHER" id="PTHR34310:SF5">
    <property type="entry name" value="DUF427 DOMAIN PROTEIN (AFU_ORTHOLOGUE AFUA_3G02220)"/>
    <property type="match status" value="1"/>
</dbReference>
<accession>A0A4P9W218</accession>
<dbReference type="InterPro" id="IPR007361">
    <property type="entry name" value="DUF427"/>
</dbReference>
<evidence type="ECO:0000259" key="1">
    <source>
        <dbReference type="Pfam" id="PF04248"/>
    </source>
</evidence>
<organism evidence="2 3">
    <name type="scientific">Blyttiomyces helicus</name>
    <dbReference type="NCBI Taxonomy" id="388810"/>
    <lineage>
        <taxon>Eukaryota</taxon>
        <taxon>Fungi</taxon>
        <taxon>Fungi incertae sedis</taxon>
        <taxon>Chytridiomycota</taxon>
        <taxon>Chytridiomycota incertae sedis</taxon>
        <taxon>Chytridiomycetes</taxon>
        <taxon>Chytridiomycetes incertae sedis</taxon>
        <taxon>Blyttiomyces</taxon>
    </lineage>
</organism>
<dbReference type="OrthoDB" id="18996at2759"/>
<dbReference type="Proteomes" id="UP000269721">
    <property type="component" value="Unassembled WGS sequence"/>
</dbReference>
<sequence length="128" mass="14125">MSHKATWNGVVVAQTDNAKNFDGNVYFPPEALDRSVVEASSTHSTCPFKGFASYYTIVVNGKDNKDAACTTMVSGGQDSSRSLSMHSALAIRRDALRVWHRAFLADLDAWKDLPGVREAENPSSWLRF</sequence>
<dbReference type="PANTHER" id="PTHR34310">
    <property type="entry name" value="DUF427 DOMAIN PROTEIN (AFU_ORTHOLOGUE AFUA_3G02220)"/>
    <property type="match status" value="1"/>
</dbReference>
<evidence type="ECO:0000313" key="3">
    <source>
        <dbReference type="Proteomes" id="UP000269721"/>
    </source>
</evidence>
<dbReference type="InterPro" id="IPR038694">
    <property type="entry name" value="DUF427_sf"/>
</dbReference>
<evidence type="ECO:0000313" key="2">
    <source>
        <dbReference type="EMBL" id="RKO85415.1"/>
    </source>
</evidence>
<feature type="domain" description="DUF427" evidence="1">
    <location>
        <begin position="4"/>
        <end position="68"/>
    </location>
</feature>
<name>A0A4P9W218_9FUNG</name>
<dbReference type="Gene3D" id="2.170.150.40">
    <property type="entry name" value="Domain of unknown function (DUF427)"/>
    <property type="match status" value="1"/>
</dbReference>